<dbReference type="RefSeq" id="XP_067918549.1">
    <property type="nucleotide sequence ID" value="XM_068069477.1"/>
</dbReference>
<feature type="compositionally biased region" description="Basic and acidic residues" evidence="1">
    <location>
        <begin position="1"/>
        <end position="15"/>
    </location>
</feature>
<comment type="caution">
    <text evidence="2">The sequence shown here is derived from an EMBL/GenBank/DDBJ whole genome shotgun (WGS) entry which is preliminary data.</text>
</comment>
<dbReference type="AlphaFoldDB" id="A0A2C6KK82"/>
<accession>A0A2C6KK82</accession>
<reference evidence="2 3" key="1">
    <citation type="journal article" date="2017" name="Int. J. Parasitol.">
        <title>The genome of the protozoan parasite Cystoisospora suis and a reverse vaccinology approach to identify vaccine candidates.</title>
        <authorList>
            <person name="Palmieri N."/>
            <person name="Shrestha A."/>
            <person name="Ruttkowski B."/>
            <person name="Beck T."/>
            <person name="Vogl C."/>
            <person name="Tomley F."/>
            <person name="Blake D.P."/>
            <person name="Joachim A."/>
        </authorList>
    </citation>
    <scope>NUCLEOTIDE SEQUENCE [LARGE SCALE GENOMIC DNA]</scope>
    <source>
        <strain evidence="2 3">Wien I</strain>
    </source>
</reference>
<feature type="region of interest" description="Disordered" evidence="1">
    <location>
        <begin position="1"/>
        <end position="30"/>
    </location>
</feature>
<organism evidence="2 3">
    <name type="scientific">Cystoisospora suis</name>
    <dbReference type="NCBI Taxonomy" id="483139"/>
    <lineage>
        <taxon>Eukaryota</taxon>
        <taxon>Sar</taxon>
        <taxon>Alveolata</taxon>
        <taxon>Apicomplexa</taxon>
        <taxon>Conoidasida</taxon>
        <taxon>Coccidia</taxon>
        <taxon>Eucoccidiorida</taxon>
        <taxon>Eimeriorina</taxon>
        <taxon>Sarcocystidae</taxon>
        <taxon>Cystoisospora</taxon>
    </lineage>
</organism>
<protein>
    <submittedName>
        <fullName evidence="2">Uncharacterized protein</fullName>
    </submittedName>
</protein>
<feature type="non-terminal residue" evidence="2">
    <location>
        <position position="1"/>
    </location>
</feature>
<dbReference type="EMBL" id="MIGC01005555">
    <property type="protein sequence ID" value="PHJ16824.1"/>
    <property type="molecule type" value="Genomic_DNA"/>
</dbReference>
<proteinExistence type="predicted"/>
<dbReference type="Proteomes" id="UP000221165">
    <property type="component" value="Unassembled WGS sequence"/>
</dbReference>
<evidence type="ECO:0000313" key="3">
    <source>
        <dbReference type="Proteomes" id="UP000221165"/>
    </source>
</evidence>
<sequence>ERRKSSEEGQVKTEDTEAQGCPPARKDGRTAAKSVLLRVRLTRHCRLADKFAGKRGGWPTMSRSVAEENLYWQTGVLFSDGPKKTGEEGIEDPGETIVTPRYVMS</sequence>
<name>A0A2C6KK82_9APIC</name>
<evidence type="ECO:0000313" key="2">
    <source>
        <dbReference type="EMBL" id="PHJ16824.1"/>
    </source>
</evidence>
<keyword evidence="3" id="KW-1185">Reference proteome</keyword>
<feature type="region of interest" description="Disordered" evidence="1">
    <location>
        <begin position="81"/>
        <end position="105"/>
    </location>
</feature>
<dbReference type="GeneID" id="94432688"/>
<dbReference type="VEuPathDB" id="ToxoDB:CSUI_009361"/>
<gene>
    <name evidence="2" type="ORF">CSUI_009361</name>
</gene>
<evidence type="ECO:0000256" key="1">
    <source>
        <dbReference type="SAM" id="MobiDB-lite"/>
    </source>
</evidence>